<keyword evidence="4 8" id="KW-1003">Cell membrane</keyword>
<feature type="transmembrane region" description="Helical" evidence="8">
    <location>
        <begin position="6"/>
        <end position="26"/>
    </location>
</feature>
<sequence>MIDLSIPVLIAVIATFFAAGLVKGVTGMGLPTVAMGILGALISPLAAATLLIAPSFVTNVWQLVSGPDFIGLLRRLWPMMVAIVVGTVLGSFWIATGDTGLTTAMLGCALVIYAAYTLFARQITVPERVQTWLSPIIGATTGIVTGATGVLVIPAVPYLQALNLSKDDLIQALGLSFTVSTVALAVGLGAHGAFDASGLVLSGLAVIPALAGMWAGQRIRNRISPPAFRRGFLICLLLLGCEMALRPLL</sequence>
<evidence type="ECO:0000256" key="6">
    <source>
        <dbReference type="ARBA" id="ARBA00022989"/>
    </source>
</evidence>
<evidence type="ECO:0000256" key="8">
    <source>
        <dbReference type="RuleBase" id="RU363041"/>
    </source>
</evidence>
<proteinExistence type="inferred from homology"/>
<comment type="caution">
    <text evidence="9">The sequence shown here is derived from an EMBL/GenBank/DDBJ whole genome shotgun (WGS) entry which is preliminary data.</text>
</comment>
<keyword evidence="5 8" id="KW-0812">Transmembrane</keyword>
<comment type="similarity">
    <text evidence="2 8">Belongs to the 4-toluene sulfonate uptake permease (TSUP) (TC 2.A.102) family.</text>
</comment>
<keyword evidence="6 8" id="KW-1133">Transmembrane helix</keyword>
<dbReference type="Proteomes" id="UP000537592">
    <property type="component" value="Unassembled WGS sequence"/>
</dbReference>
<evidence type="ECO:0000256" key="7">
    <source>
        <dbReference type="ARBA" id="ARBA00023136"/>
    </source>
</evidence>
<evidence type="ECO:0000256" key="2">
    <source>
        <dbReference type="ARBA" id="ARBA00009142"/>
    </source>
</evidence>
<dbReference type="PANTHER" id="PTHR30269">
    <property type="entry name" value="TRANSMEMBRANE PROTEIN YFCA"/>
    <property type="match status" value="1"/>
</dbReference>
<feature type="transmembrane region" description="Helical" evidence="8">
    <location>
        <begin position="76"/>
        <end position="94"/>
    </location>
</feature>
<dbReference type="EMBL" id="JACICC010000004">
    <property type="protein sequence ID" value="MBB3809739.1"/>
    <property type="molecule type" value="Genomic_DNA"/>
</dbReference>
<dbReference type="PANTHER" id="PTHR30269:SF32">
    <property type="entry name" value="MEMBRANE TRANSPORTER PROTEIN-RELATED"/>
    <property type="match status" value="1"/>
</dbReference>
<gene>
    <name evidence="9" type="ORF">FHS81_001827</name>
</gene>
<evidence type="ECO:0000256" key="4">
    <source>
        <dbReference type="ARBA" id="ARBA00022475"/>
    </source>
</evidence>
<feature type="transmembrane region" description="Helical" evidence="8">
    <location>
        <begin position="101"/>
        <end position="120"/>
    </location>
</feature>
<feature type="transmembrane region" description="Helical" evidence="8">
    <location>
        <begin position="169"/>
        <end position="190"/>
    </location>
</feature>
<keyword evidence="10" id="KW-1185">Reference proteome</keyword>
<evidence type="ECO:0000313" key="10">
    <source>
        <dbReference type="Proteomes" id="UP000537592"/>
    </source>
</evidence>
<name>A0A7W5Z4U3_9HYPH</name>
<dbReference type="AlphaFoldDB" id="A0A7W5Z4U3"/>
<feature type="transmembrane region" description="Helical" evidence="8">
    <location>
        <begin position="196"/>
        <end position="215"/>
    </location>
</feature>
<evidence type="ECO:0000256" key="3">
    <source>
        <dbReference type="ARBA" id="ARBA00022448"/>
    </source>
</evidence>
<feature type="transmembrane region" description="Helical" evidence="8">
    <location>
        <begin position="132"/>
        <end position="157"/>
    </location>
</feature>
<feature type="transmembrane region" description="Helical" evidence="8">
    <location>
        <begin position="33"/>
        <end position="56"/>
    </location>
</feature>
<evidence type="ECO:0000256" key="5">
    <source>
        <dbReference type="ARBA" id="ARBA00022692"/>
    </source>
</evidence>
<evidence type="ECO:0000313" key="9">
    <source>
        <dbReference type="EMBL" id="MBB3809739.1"/>
    </source>
</evidence>
<dbReference type="InterPro" id="IPR052017">
    <property type="entry name" value="TSUP"/>
</dbReference>
<keyword evidence="7 8" id="KW-0472">Membrane</keyword>
<comment type="subcellular location">
    <subcellularLocation>
        <location evidence="1 8">Cell membrane</location>
        <topology evidence="1 8">Multi-pass membrane protein</topology>
    </subcellularLocation>
</comment>
<accession>A0A7W5Z4U3</accession>
<dbReference type="InterPro" id="IPR002781">
    <property type="entry name" value="TM_pro_TauE-like"/>
</dbReference>
<dbReference type="RefSeq" id="WP_183752191.1">
    <property type="nucleotide sequence ID" value="NZ_JACICC010000004.1"/>
</dbReference>
<evidence type="ECO:0000256" key="1">
    <source>
        <dbReference type="ARBA" id="ARBA00004651"/>
    </source>
</evidence>
<organism evidence="9 10">
    <name type="scientific">Pseudochelatococcus contaminans</name>
    <dbReference type="NCBI Taxonomy" id="1538103"/>
    <lineage>
        <taxon>Bacteria</taxon>
        <taxon>Pseudomonadati</taxon>
        <taxon>Pseudomonadota</taxon>
        <taxon>Alphaproteobacteria</taxon>
        <taxon>Hyphomicrobiales</taxon>
        <taxon>Chelatococcaceae</taxon>
        <taxon>Pseudochelatococcus</taxon>
    </lineage>
</organism>
<dbReference type="GO" id="GO:0005886">
    <property type="term" value="C:plasma membrane"/>
    <property type="evidence" value="ECO:0007669"/>
    <property type="project" value="UniProtKB-SubCell"/>
</dbReference>
<keyword evidence="3" id="KW-0813">Transport</keyword>
<dbReference type="Pfam" id="PF01925">
    <property type="entry name" value="TauE"/>
    <property type="match status" value="1"/>
</dbReference>
<protein>
    <recommendedName>
        <fullName evidence="8">Probable membrane transporter protein</fullName>
    </recommendedName>
</protein>
<reference evidence="9 10" key="1">
    <citation type="submission" date="2020-08" db="EMBL/GenBank/DDBJ databases">
        <title>Genomic Encyclopedia of Type Strains, Phase IV (KMG-IV): sequencing the most valuable type-strain genomes for metagenomic binning, comparative biology and taxonomic classification.</title>
        <authorList>
            <person name="Goeker M."/>
        </authorList>
    </citation>
    <scope>NUCLEOTIDE SEQUENCE [LARGE SCALE GENOMIC DNA]</scope>
    <source>
        <strain evidence="9 10">DSM 28760</strain>
    </source>
</reference>